<evidence type="ECO:0000256" key="1">
    <source>
        <dbReference type="SAM" id="SignalP"/>
    </source>
</evidence>
<dbReference type="EMBL" id="JASBAO010000001">
    <property type="protein sequence ID" value="MDI2091779.1"/>
    <property type="molecule type" value="Genomic_DNA"/>
</dbReference>
<evidence type="ECO:0000313" key="3">
    <source>
        <dbReference type="Proteomes" id="UP001431634"/>
    </source>
</evidence>
<evidence type="ECO:0000313" key="2">
    <source>
        <dbReference type="EMBL" id="MDI2091779.1"/>
    </source>
</evidence>
<sequence>MKKYLSALLIILCTSTIAKATPPPIPTESISIAFDENSDFNHMKKIAVNLCNNADKNSYATQIMCLYAQNANISNDSNHSPQYQGIYITFKSPQQLIETAHAAEKACYYGNKNNTVTTIMCEYARATKDRLNLIQSCLKQPYESNNFKDINYCINDGYRGFNHP</sequence>
<keyword evidence="3" id="KW-1185">Reference proteome</keyword>
<keyword evidence="1" id="KW-0732">Signal</keyword>
<organism evidence="2 3">
    <name type="scientific">Commensalibacter oyaizuii</name>
    <dbReference type="NCBI Taxonomy" id="3043873"/>
    <lineage>
        <taxon>Bacteria</taxon>
        <taxon>Pseudomonadati</taxon>
        <taxon>Pseudomonadota</taxon>
        <taxon>Alphaproteobacteria</taxon>
        <taxon>Acetobacterales</taxon>
        <taxon>Acetobacteraceae</taxon>
    </lineage>
</organism>
<accession>A0ABT6Q3V3</accession>
<feature type="chain" id="PRO_5046508500" evidence="1">
    <location>
        <begin position="21"/>
        <end position="164"/>
    </location>
</feature>
<dbReference type="Proteomes" id="UP001431634">
    <property type="component" value="Unassembled WGS sequence"/>
</dbReference>
<comment type="caution">
    <text evidence="2">The sequence shown here is derived from an EMBL/GenBank/DDBJ whole genome shotgun (WGS) entry which is preliminary data.</text>
</comment>
<protein>
    <submittedName>
        <fullName evidence="2">Uncharacterized protein</fullName>
    </submittedName>
</protein>
<name>A0ABT6Q3V3_9PROT</name>
<feature type="signal peptide" evidence="1">
    <location>
        <begin position="1"/>
        <end position="20"/>
    </location>
</feature>
<proteinExistence type="predicted"/>
<reference evidence="2" key="1">
    <citation type="submission" date="2023-05" db="EMBL/GenBank/DDBJ databases">
        <title>Whole genome sequence of Commensalibacter sp.</title>
        <authorList>
            <person name="Charoenyingcharoen P."/>
            <person name="Yukphan P."/>
        </authorList>
    </citation>
    <scope>NUCLEOTIDE SEQUENCE</scope>
    <source>
        <strain evidence="2">TBRC 16381</strain>
    </source>
</reference>
<dbReference type="RefSeq" id="WP_281448864.1">
    <property type="nucleotide sequence ID" value="NZ_JASBAO010000001.1"/>
</dbReference>
<gene>
    <name evidence="2" type="ORF">QJV27_10425</name>
</gene>